<organism evidence="1 2">
    <name type="scientific">Caerostris darwini</name>
    <dbReference type="NCBI Taxonomy" id="1538125"/>
    <lineage>
        <taxon>Eukaryota</taxon>
        <taxon>Metazoa</taxon>
        <taxon>Ecdysozoa</taxon>
        <taxon>Arthropoda</taxon>
        <taxon>Chelicerata</taxon>
        <taxon>Arachnida</taxon>
        <taxon>Araneae</taxon>
        <taxon>Araneomorphae</taxon>
        <taxon>Entelegynae</taxon>
        <taxon>Araneoidea</taxon>
        <taxon>Araneidae</taxon>
        <taxon>Caerostris</taxon>
    </lineage>
</organism>
<dbReference type="EMBL" id="BPLQ01015535">
    <property type="protein sequence ID" value="GIY88860.1"/>
    <property type="molecule type" value="Genomic_DNA"/>
</dbReference>
<keyword evidence="2" id="KW-1185">Reference proteome</keyword>
<comment type="caution">
    <text evidence="1">The sequence shown here is derived from an EMBL/GenBank/DDBJ whole genome shotgun (WGS) entry which is preliminary data.</text>
</comment>
<dbReference type="Proteomes" id="UP001054837">
    <property type="component" value="Unassembled WGS sequence"/>
</dbReference>
<reference evidence="1 2" key="1">
    <citation type="submission" date="2021-06" db="EMBL/GenBank/DDBJ databases">
        <title>Caerostris darwini draft genome.</title>
        <authorList>
            <person name="Kono N."/>
            <person name="Arakawa K."/>
        </authorList>
    </citation>
    <scope>NUCLEOTIDE SEQUENCE [LARGE SCALE GENOMIC DNA]</scope>
</reference>
<accession>A0AAV4X4E8</accession>
<evidence type="ECO:0000313" key="1">
    <source>
        <dbReference type="EMBL" id="GIY88860.1"/>
    </source>
</evidence>
<gene>
    <name evidence="1" type="ORF">CDAR_498041</name>
</gene>
<sequence>MQAGSNFNFPELYLMREEIFFSRPSNAENIYEAVKEGGGNEGKSFFKLSIVFSKVLIALLTIRMQSNIISVPLSEMLHQFYQIHDIPVGIHSK</sequence>
<evidence type="ECO:0000313" key="2">
    <source>
        <dbReference type="Proteomes" id="UP001054837"/>
    </source>
</evidence>
<proteinExistence type="predicted"/>
<dbReference type="AlphaFoldDB" id="A0AAV4X4E8"/>
<protein>
    <submittedName>
        <fullName evidence="1">Uncharacterized protein</fullName>
    </submittedName>
</protein>
<name>A0AAV4X4E8_9ARAC</name>